<organism evidence="7 8">
    <name type="scientific">Rubritalea spongiae</name>
    <dbReference type="NCBI Taxonomy" id="430797"/>
    <lineage>
        <taxon>Bacteria</taxon>
        <taxon>Pseudomonadati</taxon>
        <taxon>Verrucomicrobiota</taxon>
        <taxon>Verrucomicrobiia</taxon>
        <taxon>Verrucomicrobiales</taxon>
        <taxon>Rubritaleaceae</taxon>
        <taxon>Rubritalea</taxon>
    </lineage>
</organism>
<evidence type="ECO:0000256" key="1">
    <source>
        <dbReference type="ARBA" id="ARBA00004167"/>
    </source>
</evidence>
<name>A0ABW5E1W6_9BACT</name>
<proteinExistence type="inferred from homology"/>
<keyword evidence="3 6" id="KW-0812">Transmembrane</keyword>
<dbReference type="RefSeq" id="WP_377095023.1">
    <property type="nucleotide sequence ID" value="NZ_JBHSJM010000001.1"/>
</dbReference>
<dbReference type="EMBL" id="JBHUJC010000003">
    <property type="protein sequence ID" value="MFD2275268.1"/>
    <property type="molecule type" value="Genomic_DNA"/>
</dbReference>
<dbReference type="Gene3D" id="1.20.1440.20">
    <property type="entry name" value="LemA-like domain"/>
    <property type="match status" value="1"/>
</dbReference>
<evidence type="ECO:0000256" key="5">
    <source>
        <dbReference type="ARBA" id="ARBA00023136"/>
    </source>
</evidence>
<evidence type="ECO:0000256" key="2">
    <source>
        <dbReference type="ARBA" id="ARBA00008854"/>
    </source>
</evidence>
<comment type="caution">
    <text evidence="7">The sequence shown here is derived from an EMBL/GenBank/DDBJ whole genome shotgun (WGS) entry which is preliminary data.</text>
</comment>
<dbReference type="InterPro" id="IPR007156">
    <property type="entry name" value="MamQ_LemA"/>
</dbReference>
<accession>A0ABW5E1W6</accession>
<dbReference type="SUPFAM" id="SSF140478">
    <property type="entry name" value="LemA-like"/>
    <property type="match status" value="1"/>
</dbReference>
<protein>
    <submittedName>
        <fullName evidence="7">LemA family protein</fullName>
    </submittedName>
</protein>
<dbReference type="InterPro" id="IPR023353">
    <property type="entry name" value="LemA-like_dom_sf"/>
</dbReference>
<keyword evidence="4 6" id="KW-1133">Transmembrane helix</keyword>
<evidence type="ECO:0000313" key="7">
    <source>
        <dbReference type="EMBL" id="MFD2275268.1"/>
    </source>
</evidence>
<dbReference type="Pfam" id="PF04011">
    <property type="entry name" value="LemA"/>
    <property type="match status" value="1"/>
</dbReference>
<evidence type="ECO:0000256" key="6">
    <source>
        <dbReference type="SAM" id="Phobius"/>
    </source>
</evidence>
<gene>
    <name evidence="7" type="ORF">ACFSQZ_02200</name>
</gene>
<comment type="similarity">
    <text evidence="2">Belongs to the LemA family.</text>
</comment>
<evidence type="ECO:0000256" key="3">
    <source>
        <dbReference type="ARBA" id="ARBA00022692"/>
    </source>
</evidence>
<dbReference type="Proteomes" id="UP001597297">
    <property type="component" value="Unassembled WGS sequence"/>
</dbReference>
<dbReference type="PANTHER" id="PTHR34478:SF2">
    <property type="entry name" value="MEMBRANE PROTEIN"/>
    <property type="match status" value="1"/>
</dbReference>
<feature type="transmembrane region" description="Helical" evidence="6">
    <location>
        <begin position="12"/>
        <end position="36"/>
    </location>
</feature>
<dbReference type="PANTHER" id="PTHR34478">
    <property type="entry name" value="PROTEIN LEMA"/>
    <property type="match status" value="1"/>
</dbReference>
<evidence type="ECO:0000313" key="8">
    <source>
        <dbReference type="Proteomes" id="UP001597297"/>
    </source>
</evidence>
<keyword evidence="5 6" id="KW-0472">Membrane</keyword>
<comment type="subcellular location">
    <subcellularLocation>
        <location evidence="1">Membrane</location>
        <topology evidence="1">Single-pass membrane protein</topology>
    </subcellularLocation>
</comment>
<reference evidence="8" key="1">
    <citation type="journal article" date="2019" name="Int. J. Syst. Evol. Microbiol.">
        <title>The Global Catalogue of Microorganisms (GCM) 10K type strain sequencing project: providing services to taxonomists for standard genome sequencing and annotation.</title>
        <authorList>
            <consortium name="The Broad Institute Genomics Platform"/>
            <consortium name="The Broad Institute Genome Sequencing Center for Infectious Disease"/>
            <person name="Wu L."/>
            <person name="Ma J."/>
        </authorList>
    </citation>
    <scope>NUCLEOTIDE SEQUENCE [LARGE SCALE GENOMIC DNA]</scope>
    <source>
        <strain evidence="8">JCM 16545</strain>
    </source>
</reference>
<evidence type="ECO:0000256" key="4">
    <source>
        <dbReference type="ARBA" id="ARBA00022989"/>
    </source>
</evidence>
<sequence>MQTISPFFMQTLALGGVAITLIILVALVAVAVFWVIGMYNGLVKLRNRYKNAFSQIDVQLKRRHDLIPNLVETAKKYMAHERETLEAVIQARNTAESARKDVNPNDAQNMKSLMASEGALGGALGNLFALSESYPDLKSNQNMMQLSEELTSTENKVSFSRQAYNDAVTTYNTKRETFPTNIIAGMFNFGEAILFEVSDASEREAVKVEF</sequence>
<keyword evidence="8" id="KW-1185">Reference proteome</keyword>